<dbReference type="GeneID" id="85312037"/>
<proteinExistence type="predicted"/>
<feature type="compositionally biased region" description="Low complexity" evidence="2">
    <location>
        <begin position="308"/>
        <end position="317"/>
    </location>
</feature>
<protein>
    <recommendedName>
        <fullName evidence="5">BZIP domain-containing protein</fullName>
    </recommendedName>
</protein>
<feature type="compositionally biased region" description="Basic and acidic residues" evidence="2">
    <location>
        <begin position="198"/>
        <end position="214"/>
    </location>
</feature>
<dbReference type="PANTHER" id="PTHR37012">
    <property type="entry name" value="B-ZIP TRANSCRIPTION FACTOR (EUROFUNG)-RELATED"/>
    <property type="match status" value="1"/>
</dbReference>
<feature type="region of interest" description="Disordered" evidence="2">
    <location>
        <begin position="1"/>
        <end position="26"/>
    </location>
</feature>
<dbReference type="PANTHER" id="PTHR37012:SF2">
    <property type="entry name" value="BZIP DOMAIN-CONTAINING PROTEIN-RELATED"/>
    <property type="match status" value="1"/>
</dbReference>
<evidence type="ECO:0008006" key="5">
    <source>
        <dbReference type="Google" id="ProtNLM"/>
    </source>
</evidence>
<feature type="region of interest" description="Disordered" evidence="2">
    <location>
        <begin position="127"/>
        <end position="317"/>
    </location>
</feature>
<evidence type="ECO:0000313" key="4">
    <source>
        <dbReference type="Proteomes" id="UP001244011"/>
    </source>
</evidence>
<feature type="compositionally biased region" description="Polar residues" evidence="2">
    <location>
        <begin position="228"/>
        <end position="249"/>
    </location>
</feature>
<sequence length="529" mass="58793">MSDAENSRNNAATARARKSRAVSDLSLQQIEHKRDLDRRAQRALRQRTKGRIQELEEALSQAQTARAAHDHSLETELRRLREENHHLKARLNSIARYARHGACGGTDVGADIDIEIGISAGEMIRRRSPAAATPSPLEVHLSTEEQRGERQRGAVQRDTTLRQAPEPNLTDTMISQGRISREPSISTSTQGELPQPAHAEDFRDGQERVRRYDPITDSYPLGQPSDPGYSTVNHVSPPDNSAQPSSVSTGYHHLIASPGDAGSFGYQSQVSTTPHPGEIPRPSVPSAQSQSPALTSGGSERIPSPTPSSQVSRMSSISSVLPKHTASTCPLDHILLDFLAARRAMQKAGTAAEILAGPERVSVQAMLRPEQASAVHPVSRVMAEVLLTFSHVSLPEKVAFMYLMHCTMRWQISPTKESYALLPQWLRPTAAQIAVPHAAWIDNIPWPRVRDMLIEYPEKYPFEAFSSVYSQSVTVNWPYDTSDVVSQVGDETLLNLIFEKHVRMLSNWTVGPHFREFYPEMVDHVYRRD</sequence>
<feature type="compositionally biased region" description="Polar residues" evidence="2">
    <location>
        <begin position="265"/>
        <end position="274"/>
    </location>
</feature>
<dbReference type="AlphaFoldDB" id="A0AAJ0BXQ0"/>
<name>A0AAJ0BXQ0_9PEZI</name>
<evidence type="ECO:0000313" key="3">
    <source>
        <dbReference type="EMBL" id="KAK1763971.1"/>
    </source>
</evidence>
<feature type="coiled-coil region" evidence="1">
    <location>
        <begin position="38"/>
        <end position="90"/>
    </location>
</feature>
<evidence type="ECO:0000256" key="2">
    <source>
        <dbReference type="SAM" id="MobiDB-lite"/>
    </source>
</evidence>
<dbReference type="EMBL" id="MU839023">
    <property type="protein sequence ID" value="KAK1763971.1"/>
    <property type="molecule type" value="Genomic_DNA"/>
</dbReference>
<accession>A0AAJ0BXQ0</accession>
<dbReference type="Pfam" id="PF11905">
    <property type="entry name" value="DUF3425"/>
    <property type="match status" value="1"/>
</dbReference>
<dbReference type="InterPro" id="IPR021833">
    <property type="entry name" value="DUF3425"/>
</dbReference>
<dbReference type="Proteomes" id="UP001244011">
    <property type="component" value="Unassembled WGS sequence"/>
</dbReference>
<feature type="compositionally biased region" description="Low complexity" evidence="2">
    <location>
        <begin position="284"/>
        <end position="293"/>
    </location>
</feature>
<dbReference type="RefSeq" id="XP_060280184.1">
    <property type="nucleotide sequence ID" value="XM_060428850.1"/>
</dbReference>
<feature type="compositionally biased region" description="Basic and acidic residues" evidence="2">
    <location>
        <begin position="141"/>
        <end position="152"/>
    </location>
</feature>
<organism evidence="3 4">
    <name type="scientific">Phialemonium atrogriseum</name>
    <dbReference type="NCBI Taxonomy" id="1093897"/>
    <lineage>
        <taxon>Eukaryota</taxon>
        <taxon>Fungi</taxon>
        <taxon>Dikarya</taxon>
        <taxon>Ascomycota</taxon>
        <taxon>Pezizomycotina</taxon>
        <taxon>Sordariomycetes</taxon>
        <taxon>Sordariomycetidae</taxon>
        <taxon>Cephalothecales</taxon>
        <taxon>Cephalothecaceae</taxon>
        <taxon>Phialemonium</taxon>
    </lineage>
</organism>
<keyword evidence="4" id="KW-1185">Reference proteome</keyword>
<comment type="caution">
    <text evidence="3">The sequence shown here is derived from an EMBL/GenBank/DDBJ whole genome shotgun (WGS) entry which is preliminary data.</text>
</comment>
<dbReference type="Gene3D" id="1.20.5.170">
    <property type="match status" value="1"/>
</dbReference>
<keyword evidence="1" id="KW-0175">Coiled coil</keyword>
<feature type="compositionally biased region" description="Polar residues" evidence="2">
    <location>
        <begin position="169"/>
        <end position="192"/>
    </location>
</feature>
<evidence type="ECO:0000256" key="1">
    <source>
        <dbReference type="SAM" id="Coils"/>
    </source>
</evidence>
<gene>
    <name evidence="3" type="ORF">QBC33DRAFT_548450</name>
</gene>
<reference evidence="3" key="1">
    <citation type="submission" date="2023-06" db="EMBL/GenBank/DDBJ databases">
        <title>Genome-scale phylogeny and comparative genomics of the fungal order Sordariales.</title>
        <authorList>
            <consortium name="Lawrence Berkeley National Laboratory"/>
            <person name="Hensen N."/>
            <person name="Bonometti L."/>
            <person name="Westerberg I."/>
            <person name="Brannstrom I.O."/>
            <person name="Guillou S."/>
            <person name="Cros-Aarteil S."/>
            <person name="Calhoun S."/>
            <person name="Haridas S."/>
            <person name="Kuo A."/>
            <person name="Mondo S."/>
            <person name="Pangilinan J."/>
            <person name="Riley R."/>
            <person name="Labutti K."/>
            <person name="Andreopoulos B."/>
            <person name="Lipzen A."/>
            <person name="Chen C."/>
            <person name="Yanf M."/>
            <person name="Daum C."/>
            <person name="Ng V."/>
            <person name="Clum A."/>
            <person name="Steindorff A."/>
            <person name="Ohm R."/>
            <person name="Martin F."/>
            <person name="Silar P."/>
            <person name="Natvig D."/>
            <person name="Lalanne C."/>
            <person name="Gautier V."/>
            <person name="Ament-Velasquez S.L."/>
            <person name="Kruys A."/>
            <person name="Hutchinson M.I."/>
            <person name="Powell A.J."/>
            <person name="Barry K."/>
            <person name="Miller A.N."/>
            <person name="Grigoriev I.V."/>
            <person name="Debuchy R."/>
            <person name="Gladieux P."/>
            <person name="Thoren M.H."/>
            <person name="Johannesson H."/>
        </authorList>
    </citation>
    <scope>NUCLEOTIDE SEQUENCE</scope>
    <source>
        <strain evidence="3">8032-3</strain>
    </source>
</reference>